<dbReference type="InterPro" id="IPR005148">
    <property type="entry name" value="Arg-tRNA-synth_N"/>
</dbReference>
<sequence>MKIEDQITAAALAAVKELYGVEIPAQMIQLQKTKANFEGNLTLVTFPLLKTSRKSPEATAQEVGEYLKANCKAIADFNVVKGFLNLVIAPAAWIGLLNDIHANEKFGEQQVTADSPLAMVEYSSPNTNKPLHLGHVRNNLLGWSLSKIMEANGYKVVKTNIVNDRGIHICKSMLAWQKWGNGITPEQVGKKGDHLIGDFYVLFDKKIKIQEATFRHNWCFANLPPNKKYHVNPILYKNTLKEFYRTVLEPKTKDKDYRFDEDYRYGMNKIISELPTYELWNKLLKRGIKKKSIELIQEGIKERIKNQIPRSLLYQAQQMLVKWEANDPEVRALWEKMNNWVYAGFDETYKALGVGFDKIYYESKTYLEGKKKVEEGLAKGLFVRKDDNSVWADLTNEGLDQKILLRSDGTSVYMTQDIGTAEMRFKDYPIDKMIYVVGNEQNYHFQVLSILLDRLGFKWGKDLVHFSYGMVELPNGKMKSREGTVVDADDLIASMIQNARALSEDKVNKLEGITEAEKNEIARIVGLGALKYFILKVDARKNMLFNPEESIDFNGNTGPFIQYTYARIRSILRKAAVQGIAIPTAVADNAPMNEKEIALIQKMNDFGVAVAQAGVDYSPSGIANYCYELTKEFNQFYHDYSILNADTEDEKTTRLVLAQNVAKVIKNGMELLGIEVPERM</sequence>
<evidence type="ECO:0000256" key="1">
    <source>
        <dbReference type="ARBA" id="ARBA00004496"/>
    </source>
</evidence>
<feature type="domain" description="Arginyl tRNA synthetase N-terminal" evidence="13">
    <location>
        <begin position="5"/>
        <end position="88"/>
    </location>
</feature>
<dbReference type="Gene3D" id="3.30.1360.70">
    <property type="entry name" value="Arginyl tRNA synthetase N-terminal domain"/>
    <property type="match status" value="1"/>
</dbReference>
<dbReference type="GO" id="GO:0005524">
    <property type="term" value="F:ATP binding"/>
    <property type="evidence" value="ECO:0007669"/>
    <property type="project" value="UniProtKB-UniRule"/>
</dbReference>
<comment type="subunit">
    <text evidence="10">Monomer.</text>
</comment>
<dbReference type="PROSITE" id="PS00178">
    <property type="entry name" value="AA_TRNA_LIGASE_I"/>
    <property type="match status" value="1"/>
</dbReference>
<organism evidence="14 15">
    <name type="scientific">Prevotella intermedia</name>
    <dbReference type="NCBI Taxonomy" id="28131"/>
    <lineage>
        <taxon>Bacteria</taxon>
        <taxon>Pseudomonadati</taxon>
        <taxon>Bacteroidota</taxon>
        <taxon>Bacteroidia</taxon>
        <taxon>Bacteroidales</taxon>
        <taxon>Prevotellaceae</taxon>
        <taxon>Prevotella</taxon>
    </lineage>
</organism>
<evidence type="ECO:0000256" key="10">
    <source>
        <dbReference type="HAMAP-Rule" id="MF_00123"/>
    </source>
</evidence>
<accession>A0A2G8I9R8</accession>
<evidence type="ECO:0000256" key="3">
    <source>
        <dbReference type="ARBA" id="ARBA00022490"/>
    </source>
</evidence>
<evidence type="ECO:0000256" key="6">
    <source>
        <dbReference type="ARBA" id="ARBA00022840"/>
    </source>
</evidence>
<dbReference type="Gene3D" id="1.10.730.10">
    <property type="entry name" value="Isoleucyl-tRNA Synthetase, Domain 1"/>
    <property type="match status" value="1"/>
</dbReference>
<gene>
    <name evidence="10" type="primary">argS</name>
    <name evidence="14" type="ORF">CTI18_02335</name>
</gene>
<evidence type="ECO:0000256" key="8">
    <source>
        <dbReference type="ARBA" id="ARBA00023146"/>
    </source>
</evidence>
<protein>
    <recommendedName>
        <fullName evidence="10">Arginine--tRNA ligase</fullName>
        <ecNumber evidence="10">6.1.1.19</ecNumber>
    </recommendedName>
    <alternativeName>
        <fullName evidence="10">Arginyl-tRNA synthetase</fullName>
        <shortName evidence="10">ArgRS</shortName>
    </alternativeName>
</protein>
<dbReference type="InterPro" id="IPR014729">
    <property type="entry name" value="Rossmann-like_a/b/a_fold"/>
</dbReference>
<dbReference type="GO" id="GO:0006420">
    <property type="term" value="P:arginyl-tRNA aminoacylation"/>
    <property type="evidence" value="ECO:0007669"/>
    <property type="project" value="UniProtKB-UniRule"/>
</dbReference>
<dbReference type="InterPro" id="IPR001278">
    <property type="entry name" value="Arg-tRNA-ligase"/>
</dbReference>
<keyword evidence="7 10" id="KW-0648">Protein biosynthesis</keyword>
<keyword evidence="3 10" id="KW-0963">Cytoplasm</keyword>
<keyword evidence="8 10" id="KW-0030">Aminoacyl-tRNA synthetase</keyword>
<keyword evidence="5 10" id="KW-0547">Nucleotide-binding</keyword>
<evidence type="ECO:0000256" key="4">
    <source>
        <dbReference type="ARBA" id="ARBA00022598"/>
    </source>
</evidence>
<feature type="short sequence motif" description="'HIGH' region" evidence="10">
    <location>
        <begin position="125"/>
        <end position="135"/>
    </location>
</feature>
<dbReference type="SMART" id="SM01016">
    <property type="entry name" value="Arg_tRNA_synt_N"/>
    <property type="match status" value="1"/>
</dbReference>
<dbReference type="GO" id="GO:0005737">
    <property type="term" value="C:cytoplasm"/>
    <property type="evidence" value="ECO:0007669"/>
    <property type="project" value="UniProtKB-SubCell"/>
</dbReference>
<dbReference type="Pfam" id="PF00750">
    <property type="entry name" value="tRNA-synt_1d"/>
    <property type="match status" value="2"/>
</dbReference>
<comment type="catalytic activity">
    <reaction evidence="9 10">
        <text>tRNA(Arg) + L-arginine + ATP = L-arginyl-tRNA(Arg) + AMP + diphosphate</text>
        <dbReference type="Rhea" id="RHEA:20301"/>
        <dbReference type="Rhea" id="RHEA-COMP:9658"/>
        <dbReference type="Rhea" id="RHEA-COMP:9673"/>
        <dbReference type="ChEBI" id="CHEBI:30616"/>
        <dbReference type="ChEBI" id="CHEBI:32682"/>
        <dbReference type="ChEBI" id="CHEBI:33019"/>
        <dbReference type="ChEBI" id="CHEBI:78442"/>
        <dbReference type="ChEBI" id="CHEBI:78513"/>
        <dbReference type="ChEBI" id="CHEBI:456215"/>
        <dbReference type="EC" id="6.1.1.19"/>
    </reaction>
</comment>
<dbReference type="PANTHER" id="PTHR11956:SF5">
    <property type="entry name" value="ARGININE--TRNA LIGASE, CYTOPLASMIC"/>
    <property type="match status" value="1"/>
</dbReference>
<name>A0A2G8I9R8_PREIN</name>
<dbReference type="SUPFAM" id="SSF52374">
    <property type="entry name" value="Nucleotidylyl transferase"/>
    <property type="match status" value="1"/>
</dbReference>
<evidence type="ECO:0000256" key="9">
    <source>
        <dbReference type="ARBA" id="ARBA00049339"/>
    </source>
</evidence>
<dbReference type="GO" id="GO:0004814">
    <property type="term" value="F:arginine-tRNA ligase activity"/>
    <property type="evidence" value="ECO:0007669"/>
    <property type="project" value="UniProtKB-UniRule"/>
</dbReference>
<evidence type="ECO:0000313" key="14">
    <source>
        <dbReference type="EMBL" id="PIK20253.1"/>
    </source>
</evidence>
<dbReference type="NCBIfam" id="TIGR00456">
    <property type="entry name" value="argS"/>
    <property type="match status" value="1"/>
</dbReference>
<dbReference type="InterPro" id="IPR036695">
    <property type="entry name" value="Arg-tRNA-synth_N_sf"/>
</dbReference>
<evidence type="ECO:0000256" key="2">
    <source>
        <dbReference type="ARBA" id="ARBA00005594"/>
    </source>
</evidence>
<keyword evidence="4 10" id="KW-0436">Ligase</keyword>
<reference evidence="14 15" key="1">
    <citation type="submission" date="2017-11" db="EMBL/GenBank/DDBJ databases">
        <title>Genome sequencing of Prevotella intermedia KCOM 1653.</title>
        <authorList>
            <person name="Kook J.-K."/>
            <person name="Park S.-N."/>
            <person name="Lim Y.K."/>
        </authorList>
    </citation>
    <scope>NUCLEOTIDE SEQUENCE [LARGE SCALE GENOMIC DNA]</scope>
    <source>
        <strain evidence="14 15">KCOM 1653</strain>
    </source>
</reference>
<dbReference type="Proteomes" id="UP000230046">
    <property type="component" value="Unassembled WGS sequence"/>
</dbReference>
<dbReference type="PRINTS" id="PR01038">
    <property type="entry name" value="TRNASYNTHARG"/>
</dbReference>
<proteinExistence type="inferred from homology"/>
<dbReference type="InterPro" id="IPR009080">
    <property type="entry name" value="tRNAsynth_Ia_anticodon-bd"/>
</dbReference>
<keyword evidence="6 10" id="KW-0067">ATP-binding</keyword>
<comment type="caution">
    <text evidence="14">The sequence shown here is derived from an EMBL/GenBank/DDBJ whole genome shotgun (WGS) entry which is preliminary data.</text>
</comment>
<dbReference type="AlphaFoldDB" id="A0A2G8I9R8"/>
<evidence type="ECO:0000256" key="11">
    <source>
        <dbReference type="RuleBase" id="RU363038"/>
    </source>
</evidence>
<dbReference type="SUPFAM" id="SSF55190">
    <property type="entry name" value="Arginyl-tRNA synthetase (ArgRS), N-terminal 'additional' domain"/>
    <property type="match status" value="1"/>
</dbReference>
<dbReference type="Gene3D" id="3.40.50.620">
    <property type="entry name" value="HUPs"/>
    <property type="match status" value="1"/>
</dbReference>
<dbReference type="FunFam" id="1.10.730.10:FF:000008">
    <property type="entry name" value="Arginine--tRNA ligase"/>
    <property type="match status" value="1"/>
</dbReference>
<dbReference type="HAMAP" id="MF_00123">
    <property type="entry name" value="Arg_tRNA_synth"/>
    <property type="match status" value="1"/>
</dbReference>
<evidence type="ECO:0000256" key="5">
    <source>
        <dbReference type="ARBA" id="ARBA00022741"/>
    </source>
</evidence>
<evidence type="ECO:0000259" key="13">
    <source>
        <dbReference type="SMART" id="SM01016"/>
    </source>
</evidence>
<dbReference type="EMBL" id="PEKN01000001">
    <property type="protein sequence ID" value="PIK20253.1"/>
    <property type="molecule type" value="Genomic_DNA"/>
</dbReference>
<evidence type="ECO:0000259" key="12">
    <source>
        <dbReference type="SMART" id="SM00836"/>
    </source>
</evidence>
<evidence type="ECO:0000313" key="15">
    <source>
        <dbReference type="Proteomes" id="UP000230046"/>
    </source>
</evidence>
<dbReference type="PANTHER" id="PTHR11956">
    <property type="entry name" value="ARGINYL-TRNA SYNTHETASE"/>
    <property type="match status" value="1"/>
</dbReference>
<comment type="subcellular location">
    <subcellularLocation>
        <location evidence="1 10">Cytoplasm</location>
    </subcellularLocation>
</comment>
<evidence type="ECO:0000256" key="7">
    <source>
        <dbReference type="ARBA" id="ARBA00022917"/>
    </source>
</evidence>
<dbReference type="InterPro" id="IPR001412">
    <property type="entry name" value="aa-tRNA-synth_I_CS"/>
</dbReference>
<dbReference type="InterPro" id="IPR008909">
    <property type="entry name" value="DALR_anticod-bd"/>
</dbReference>
<dbReference type="InterPro" id="IPR035684">
    <property type="entry name" value="ArgRS_core"/>
</dbReference>
<comment type="similarity">
    <text evidence="2 10 11">Belongs to the class-I aminoacyl-tRNA synthetase family.</text>
</comment>
<dbReference type="Pfam" id="PF05746">
    <property type="entry name" value="DALR_1"/>
    <property type="match status" value="1"/>
</dbReference>
<feature type="domain" description="DALR anticodon binding" evidence="12">
    <location>
        <begin position="561"/>
        <end position="680"/>
    </location>
</feature>
<dbReference type="SMART" id="SM00836">
    <property type="entry name" value="DALR_1"/>
    <property type="match status" value="1"/>
</dbReference>
<dbReference type="SUPFAM" id="SSF47323">
    <property type="entry name" value="Anticodon-binding domain of a subclass of class I aminoacyl-tRNA synthetases"/>
    <property type="match status" value="1"/>
</dbReference>
<dbReference type="EC" id="6.1.1.19" evidence="10"/>